<accession>A0A074MBZ0</accession>
<protein>
    <recommendedName>
        <fullName evidence="2">precorrin-2 dehydrogenase</fullName>
        <ecNumber evidence="2">1.3.1.76</ecNumber>
    </recommendedName>
</protein>
<comment type="caution">
    <text evidence="6">The sequence shown here is derived from an EMBL/GenBank/DDBJ whole genome shotgun (WGS) entry which is preliminary data.</text>
</comment>
<dbReference type="InterPro" id="IPR006367">
    <property type="entry name" value="Sirohaem_synthase_N"/>
</dbReference>
<dbReference type="InterPro" id="IPR028161">
    <property type="entry name" value="Met8-like"/>
</dbReference>
<dbReference type="SUPFAM" id="SSF53790">
    <property type="entry name" value="Tetrapyrrole methylase"/>
    <property type="match status" value="1"/>
</dbReference>
<dbReference type="STRING" id="1044.EH31_07985"/>
<evidence type="ECO:0000256" key="1">
    <source>
        <dbReference type="ARBA" id="ARBA00005010"/>
    </source>
</evidence>
<reference evidence="6 7" key="1">
    <citation type="submission" date="2014-04" db="EMBL/GenBank/DDBJ databases">
        <title>A comprehensive comparison of genomes of Erythrobacter spp. strains.</title>
        <authorList>
            <person name="Zheng Q."/>
        </authorList>
    </citation>
    <scope>NUCLEOTIDE SEQUENCE [LARGE SCALE GENOMIC DNA]</scope>
    <source>
        <strain evidence="6 7">DSM 6997</strain>
    </source>
</reference>
<keyword evidence="5" id="KW-0627">Porphyrin biosynthesis</keyword>
<dbReference type="SUPFAM" id="SSF75615">
    <property type="entry name" value="Siroheme synthase middle domains-like"/>
    <property type="match status" value="1"/>
</dbReference>
<dbReference type="Proteomes" id="UP000027647">
    <property type="component" value="Unassembled WGS sequence"/>
</dbReference>
<dbReference type="RefSeq" id="WP_034959426.1">
    <property type="nucleotide sequence ID" value="NZ_JMIW01000002.1"/>
</dbReference>
<organism evidence="6 7">
    <name type="scientific">Erythrobacter longus</name>
    <dbReference type="NCBI Taxonomy" id="1044"/>
    <lineage>
        <taxon>Bacteria</taxon>
        <taxon>Pseudomonadati</taxon>
        <taxon>Pseudomonadota</taxon>
        <taxon>Alphaproteobacteria</taxon>
        <taxon>Sphingomonadales</taxon>
        <taxon>Erythrobacteraceae</taxon>
        <taxon>Erythrobacter/Porphyrobacter group</taxon>
        <taxon>Erythrobacter</taxon>
    </lineage>
</organism>
<dbReference type="UniPathway" id="UPA00262">
    <property type="reaction ID" value="UER00222"/>
</dbReference>
<evidence type="ECO:0000256" key="4">
    <source>
        <dbReference type="ARBA" id="ARBA00023027"/>
    </source>
</evidence>
<dbReference type="PANTHER" id="PTHR35330:SF1">
    <property type="entry name" value="SIROHEME BIOSYNTHESIS PROTEIN MET8"/>
    <property type="match status" value="1"/>
</dbReference>
<dbReference type="NCBIfam" id="TIGR01470">
    <property type="entry name" value="cysG_Nterm"/>
    <property type="match status" value="1"/>
</dbReference>
<dbReference type="GO" id="GO:0008168">
    <property type="term" value="F:methyltransferase activity"/>
    <property type="evidence" value="ECO:0007669"/>
    <property type="project" value="InterPro"/>
</dbReference>
<comment type="pathway">
    <text evidence="1">Porphyrin-containing compound metabolism; siroheme biosynthesis; sirohydrochlorin from precorrin-2: step 1/1.</text>
</comment>
<evidence type="ECO:0000256" key="3">
    <source>
        <dbReference type="ARBA" id="ARBA00023002"/>
    </source>
</evidence>
<dbReference type="GO" id="GO:0019354">
    <property type="term" value="P:siroheme biosynthetic process"/>
    <property type="evidence" value="ECO:0007669"/>
    <property type="project" value="UniProtKB-UniPathway"/>
</dbReference>
<sequence length="274" mass="29238">MSELASLPLFHNIKGQSVLVLGDGDAAEPKRRLVERAGGIIEDDQQRAIDEGVRIAFVAYEDAKACEVAAINLRCAGMIVNVVDRPDLCDFTTPSILDRNPVLIAVGTGGASAGLAKHVRLRLERILPQSLGELAKRLFAARPMIRKAYPDGTSRRRAIDEALREGGALDALEAKSAQAVEEWAQGAARTPQSFGGRNEAFVVTSSDPEDLTLRQARLLGEADAVCAARDVAPEILARARADAVRITCEKGPECLGNSCPFADQSGLTVVLRSA</sequence>
<dbReference type="EC" id="1.3.1.76" evidence="2"/>
<dbReference type="PANTHER" id="PTHR35330">
    <property type="entry name" value="SIROHEME BIOSYNTHESIS PROTEIN MET8"/>
    <property type="match status" value="1"/>
</dbReference>
<keyword evidence="3" id="KW-0560">Oxidoreductase</keyword>
<keyword evidence="4" id="KW-0520">NAD</keyword>
<keyword evidence="7" id="KW-1185">Reference proteome</keyword>
<name>A0A074MBZ0_ERYLO</name>
<evidence type="ECO:0000313" key="6">
    <source>
        <dbReference type="EMBL" id="KEO90964.1"/>
    </source>
</evidence>
<gene>
    <name evidence="6" type="ORF">EH31_07985</name>
</gene>
<dbReference type="InterPro" id="IPR014777">
    <property type="entry name" value="4pyrrole_Mease_sub1"/>
</dbReference>
<dbReference type="eggNOG" id="COG1648">
    <property type="taxonomic scope" value="Bacteria"/>
</dbReference>
<dbReference type="GO" id="GO:0004325">
    <property type="term" value="F:ferrochelatase activity"/>
    <property type="evidence" value="ECO:0007669"/>
    <property type="project" value="InterPro"/>
</dbReference>
<dbReference type="Pfam" id="PF13241">
    <property type="entry name" value="NAD_binding_7"/>
    <property type="match status" value="1"/>
</dbReference>
<proteinExistence type="predicted"/>
<evidence type="ECO:0000313" key="7">
    <source>
        <dbReference type="Proteomes" id="UP000027647"/>
    </source>
</evidence>
<dbReference type="AlphaFoldDB" id="A0A074MBZ0"/>
<dbReference type="Gene3D" id="3.30.160.110">
    <property type="entry name" value="Siroheme synthase, domain 2"/>
    <property type="match status" value="1"/>
</dbReference>
<evidence type="ECO:0000256" key="2">
    <source>
        <dbReference type="ARBA" id="ARBA00012400"/>
    </source>
</evidence>
<dbReference type="OrthoDB" id="9815856at2"/>
<dbReference type="InterPro" id="IPR035996">
    <property type="entry name" value="4pyrrol_Methylase_sf"/>
</dbReference>
<evidence type="ECO:0000256" key="5">
    <source>
        <dbReference type="ARBA" id="ARBA00023244"/>
    </source>
</evidence>
<dbReference type="Gene3D" id="3.40.1010.10">
    <property type="entry name" value="Cobalt-precorrin-4 Transmethylase, Domain 1"/>
    <property type="match status" value="1"/>
</dbReference>
<dbReference type="GO" id="GO:0043115">
    <property type="term" value="F:precorrin-2 dehydrogenase activity"/>
    <property type="evidence" value="ECO:0007669"/>
    <property type="project" value="UniProtKB-EC"/>
</dbReference>
<dbReference type="EMBL" id="JMIW01000002">
    <property type="protein sequence ID" value="KEO90964.1"/>
    <property type="molecule type" value="Genomic_DNA"/>
</dbReference>